<reference evidence="1" key="1">
    <citation type="submission" date="2018-05" db="EMBL/GenBank/DDBJ databases">
        <authorList>
            <person name="Lanie J.A."/>
            <person name="Ng W.-L."/>
            <person name="Kazmierczak K.M."/>
            <person name="Andrzejewski T.M."/>
            <person name="Davidsen T.M."/>
            <person name="Wayne K.J."/>
            <person name="Tettelin H."/>
            <person name="Glass J.I."/>
            <person name="Rusch D."/>
            <person name="Podicherti R."/>
            <person name="Tsui H.-C.T."/>
            <person name="Winkler M.E."/>
        </authorList>
    </citation>
    <scope>NUCLEOTIDE SEQUENCE</scope>
</reference>
<name>A0A382NAP1_9ZZZZ</name>
<dbReference type="EMBL" id="UINC01098368">
    <property type="protein sequence ID" value="SVC56832.1"/>
    <property type="molecule type" value="Genomic_DNA"/>
</dbReference>
<protein>
    <submittedName>
        <fullName evidence="1">Uncharacterized protein</fullName>
    </submittedName>
</protein>
<evidence type="ECO:0000313" key="1">
    <source>
        <dbReference type="EMBL" id="SVC56832.1"/>
    </source>
</evidence>
<gene>
    <name evidence="1" type="ORF">METZ01_LOCUS309686</name>
</gene>
<dbReference type="AlphaFoldDB" id="A0A382NAP1"/>
<organism evidence="1">
    <name type="scientific">marine metagenome</name>
    <dbReference type="NCBI Taxonomy" id="408172"/>
    <lineage>
        <taxon>unclassified sequences</taxon>
        <taxon>metagenomes</taxon>
        <taxon>ecological metagenomes</taxon>
    </lineage>
</organism>
<proteinExistence type="predicted"/>
<accession>A0A382NAP1</accession>
<sequence length="247" mass="29011">MEVYVSGPGVTIAARGIGLERYTYWSGRSEMEENGSGTGKDLFDYSWNISGRNRMNVPDDVDFLKDKAWNDPENWVINACDYELADIWIEDDGVINRYRPHDISHVKHVLVKFKPQLRPKGMPLPGQQAAAPPLNHHTHRYFFYTGFSSEIGNWQHKQYNSSIPLEKFRLQIMEVSSRNWIVGLETTQEYSHAMSEEMCVNRLPVRNHIFLEDWMKATNLPLEYDMFTGNHKRDCSNFKIHNRYFWE</sequence>